<proteinExistence type="predicted"/>
<dbReference type="STRING" id="675511.GCA_000341735_03460"/>
<gene>
    <name evidence="1" type="ORF">EQU24_19875</name>
</gene>
<evidence type="ECO:0000313" key="1">
    <source>
        <dbReference type="EMBL" id="QCW84238.1"/>
    </source>
</evidence>
<protein>
    <submittedName>
        <fullName evidence="1">Uncharacterized protein</fullName>
    </submittedName>
</protein>
<accession>A0A4P9URW9</accession>
<reference evidence="2" key="1">
    <citation type="journal article" date="2019" name="J. Bacteriol.">
        <title>A Mutagenic Screen Identifies a TonB-Dependent Receptor Required for the Lanthanide Metal Switch in the Type I Methanotroph 'Methylotuvimicrobium buryatense' 5GB1C.</title>
        <authorList>
            <person name="Groom J.D."/>
            <person name="Ford S.M."/>
            <person name="Pesesky M.W."/>
            <person name="Lidstrom M.E."/>
        </authorList>
    </citation>
    <scope>NUCLEOTIDE SEQUENCE [LARGE SCALE GENOMIC DNA]</scope>
    <source>
        <strain evidence="2">5GB1C</strain>
    </source>
</reference>
<dbReference type="KEGG" id="mbur:EQU24_19875"/>
<dbReference type="EMBL" id="CP035467">
    <property type="protein sequence ID" value="QCW84238.1"/>
    <property type="molecule type" value="Genomic_DNA"/>
</dbReference>
<keyword evidence="2" id="KW-1185">Reference proteome</keyword>
<dbReference type="AlphaFoldDB" id="A0A4P9URW9"/>
<name>A0A4P9URW9_METBY</name>
<sequence>MASIKCHRRMRFLCSQVIIPRISPLISLGSRDCQALDIDIGSLSVVERREAMQVILDEHFKALERHAGFDSYDRLESFEAVARIAGPDSRIVKKYLRSDA</sequence>
<dbReference type="Proteomes" id="UP000305881">
    <property type="component" value="Chromosome"/>
</dbReference>
<evidence type="ECO:0000313" key="2">
    <source>
        <dbReference type="Proteomes" id="UP000305881"/>
    </source>
</evidence>
<organism evidence="1 2">
    <name type="scientific">Methylotuvimicrobium buryatense</name>
    <name type="common">Methylomicrobium buryatense</name>
    <dbReference type="NCBI Taxonomy" id="95641"/>
    <lineage>
        <taxon>Bacteria</taxon>
        <taxon>Pseudomonadati</taxon>
        <taxon>Pseudomonadota</taxon>
        <taxon>Gammaproteobacteria</taxon>
        <taxon>Methylococcales</taxon>
        <taxon>Methylococcaceae</taxon>
        <taxon>Methylotuvimicrobium</taxon>
    </lineage>
</organism>
<dbReference type="RefSeq" id="WP_138767238.1">
    <property type="nucleotide sequence ID" value="NZ_CP035467.1"/>
</dbReference>